<evidence type="ECO:0000259" key="7">
    <source>
        <dbReference type="Pfam" id="PF03717"/>
    </source>
</evidence>
<feature type="domain" description="Penicillin-binding protein transpeptidase" evidence="6">
    <location>
        <begin position="282"/>
        <end position="590"/>
    </location>
</feature>
<dbReference type="InterPro" id="IPR050515">
    <property type="entry name" value="Beta-lactam/transpept"/>
</dbReference>
<dbReference type="EC" id="2.4.1.129" evidence="8"/>
<dbReference type="Proteomes" id="UP000194360">
    <property type="component" value="Unassembled WGS sequence"/>
</dbReference>
<dbReference type="Gene3D" id="3.30.450.330">
    <property type="match status" value="1"/>
</dbReference>
<proteinExistence type="inferred from homology"/>
<dbReference type="InterPro" id="IPR036138">
    <property type="entry name" value="PBP_dimer_sf"/>
</dbReference>
<keyword evidence="5" id="KW-1133">Transmembrane helix</keyword>
<evidence type="ECO:0000256" key="5">
    <source>
        <dbReference type="SAM" id="Phobius"/>
    </source>
</evidence>
<evidence type="ECO:0000256" key="3">
    <source>
        <dbReference type="ARBA" id="ARBA00023136"/>
    </source>
</evidence>
<comment type="similarity">
    <text evidence="2">Belongs to the transpeptidase family.</text>
</comment>
<dbReference type="Gene3D" id="3.40.710.10">
    <property type="entry name" value="DD-peptidase/beta-lactamase superfamily"/>
    <property type="match status" value="1"/>
</dbReference>
<keyword evidence="8" id="KW-0808">Transferase</keyword>
<evidence type="ECO:0000256" key="4">
    <source>
        <dbReference type="SAM" id="MobiDB-lite"/>
    </source>
</evidence>
<evidence type="ECO:0000313" key="9">
    <source>
        <dbReference type="Proteomes" id="UP000194360"/>
    </source>
</evidence>
<dbReference type="RefSeq" id="WP_085914986.1">
    <property type="nucleotide sequence ID" value="NZ_AP018920.1"/>
</dbReference>
<dbReference type="Pfam" id="PF00905">
    <property type="entry name" value="Transpeptidase"/>
    <property type="match status" value="1"/>
</dbReference>
<dbReference type="EMBL" id="MIGB01000031">
    <property type="protein sequence ID" value="OSY37321.1"/>
    <property type="molecule type" value="Genomic_DNA"/>
</dbReference>
<gene>
    <name evidence="8" type="primary">pbpB</name>
    <name evidence="8" type="ORF">BG845_04832</name>
</gene>
<dbReference type="PANTHER" id="PTHR30627">
    <property type="entry name" value="PEPTIDOGLYCAN D,D-TRANSPEPTIDASE"/>
    <property type="match status" value="1"/>
</dbReference>
<evidence type="ECO:0000313" key="8">
    <source>
        <dbReference type="EMBL" id="OSY37321.1"/>
    </source>
</evidence>
<feature type="domain" description="Penicillin-binding protein dimerisation" evidence="7">
    <location>
        <begin position="80"/>
        <end position="233"/>
    </location>
</feature>
<keyword evidence="3 5" id="KW-0472">Membrane</keyword>
<keyword evidence="5" id="KW-0812">Transmembrane</keyword>
<evidence type="ECO:0000256" key="2">
    <source>
        <dbReference type="ARBA" id="ARBA00007171"/>
    </source>
</evidence>
<reference evidence="8 9" key="1">
    <citation type="submission" date="2016-09" db="EMBL/GenBank/DDBJ databases">
        <title>Pseudonocardia autotrophica DSM535, a candidate organism with high potential of specific P450 cytochromes.</title>
        <authorList>
            <person name="Grumaz C."/>
            <person name="Vainshtein Y."/>
            <person name="Kirstahler P."/>
            <person name="Sohn K."/>
        </authorList>
    </citation>
    <scope>NUCLEOTIDE SEQUENCE [LARGE SCALE GENOMIC DNA]</scope>
    <source>
        <strain evidence="8 9">DSM 535</strain>
    </source>
</reference>
<dbReference type="OrthoDB" id="9789078at2"/>
<dbReference type="SUPFAM" id="SSF56519">
    <property type="entry name" value="Penicillin binding protein dimerisation domain"/>
    <property type="match status" value="1"/>
</dbReference>
<accession>A0A1Y2MQ82</accession>
<comment type="subcellular location">
    <subcellularLocation>
        <location evidence="1">Membrane</location>
    </subcellularLocation>
</comment>
<keyword evidence="9" id="KW-1185">Reference proteome</keyword>
<dbReference type="Pfam" id="PF03717">
    <property type="entry name" value="PBP_dimer"/>
    <property type="match status" value="1"/>
</dbReference>
<dbReference type="GO" id="GO:0005886">
    <property type="term" value="C:plasma membrane"/>
    <property type="evidence" value="ECO:0007669"/>
    <property type="project" value="TreeGrafter"/>
</dbReference>
<feature type="region of interest" description="Disordered" evidence="4">
    <location>
        <begin position="1"/>
        <end position="30"/>
    </location>
</feature>
<feature type="transmembrane region" description="Helical" evidence="5">
    <location>
        <begin position="35"/>
        <end position="57"/>
    </location>
</feature>
<evidence type="ECO:0000259" key="6">
    <source>
        <dbReference type="Pfam" id="PF00905"/>
    </source>
</evidence>
<sequence>MTYAPPRGRRPGYGGGPPRGGPPRRRRSAADDPRFRLRLAWVLLAALLLVSGAKLVVVQTVQAGSLAADAEKQRASRIVIPAERGSITDRDGNVLAFSTESKAIVTNPRLIDRNRGAEALDYKNAMADAVAAVTGGDPEELKRALSRDRGYVVLATAVDPAPARDLRERFPEIAEESREARQYPGGNLASNIIGAATWSADAQKLVGRIGMESADDDLLAGQDGFQIADTAERSRTVIPGSVRSEQPAVSGSDVQLTIDSDLQFQVQQMLAGYAAESGARSGSAVVLDRETGEVLALADNTSFDPGNLLESDPATLGNKGVTTPFEPGSVNKVVAMAAALEAGVVRPEDVLEVPGQIKVADRTIRDAWAHGVERYTLTGVLAKSSNVGTLMTAQKVGEDAFSDMLTRMGMGQRTGIGLPGESAGSVPPRATWSGSTFGNLPIGQGLSMTVLQMAGMYQAIANDGVRVPPRVVSATTGPDGVRVPAEPAEPVQVMSPETAQTLRTMLTAVTQNERGQAGTGPAAAVSGYEVAGKTGTAQQVDPETGAYSRSQYWITFAGMLPAQDPRFVVGIMLDAPRGGTSAAPLFHDIASYLAQRDRIPVQSEPPRVQTLQVP</sequence>
<dbReference type="SUPFAM" id="SSF56601">
    <property type="entry name" value="beta-lactamase/transpeptidase-like"/>
    <property type="match status" value="1"/>
</dbReference>
<evidence type="ECO:0000256" key="1">
    <source>
        <dbReference type="ARBA" id="ARBA00004370"/>
    </source>
</evidence>
<dbReference type="InterPro" id="IPR012338">
    <property type="entry name" value="Beta-lactam/transpept-like"/>
</dbReference>
<dbReference type="InterPro" id="IPR001460">
    <property type="entry name" value="PCN-bd_Tpept"/>
</dbReference>
<keyword evidence="8" id="KW-0328">Glycosyltransferase</keyword>
<dbReference type="GO" id="GO:0016757">
    <property type="term" value="F:glycosyltransferase activity"/>
    <property type="evidence" value="ECO:0007669"/>
    <property type="project" value="UniProtKB-KW"/>
</dbReference>
<dbReference type="Gene3D" id="3.90.1310.10">
    <property type="entry name" value="Penicillin-binding protein 2a (Domain 2)"/>
    <property type="match status" value="1"/>
</dbReference>
<comment type="caution">
    <text evidence="8">The sequence shown here is derived from an EMBL/GenBank/DDBJ whole genome shotgun (WGS) entry which is preliminary data.</text>
</comment>
<dbReference type="GO" id="GO:0008658">
    <property type="term" value="F:penicillin binding"/>
    <property type="evidence" value="ECO:0007669"/>
    <property type="project" value="InterPro"/>
</dbReference>
<dbReference type="AlphaFoldDB" id="A0A1Y2MQ82"/>
<dbReference type="InterPro" id="IPR005311">
    <property type="entry name" value="PBP_dimer"/>
</dbReference>
<dbReference type="GO" id="GO:0071555">
    <property type="term" value="P:cell wall organization"/>
    <property type="evidence" value="ECO:0007669"/>
    <property type="project" value="TreeGrafter"/>
</dbReference>
<name>A0A1Y2MQ82_PSEAH</name>
<dbReference type="PANTHER" id="PTHR30627:SF1">
    <property type="entry name" value="PEPTIDOGLYCAN D,D-TRANSPEPTIDASE FTSI"/>
    <property type="match status" value="1"/>
</dbReference>
<organism evidence="8 9">
    <name type="scientific">Pseudonocardia autotrophica</name>
    <name type="common">Amycolata autotrophica</name>
    <name type="synonym">Nocardia autotrophica</name>
    <dbReference type="NCBI Taxonomy" id="2074"/>
    <lineage>
        <taxon>Bacteria</taxon>
        <taxon>Bacillati</taxon>
        <taxon>Actinomycetota</taxon>
        <taxon>Actinomycetes</taxon>
        <taxon>Pseudonocardiales</taxon>
        <taxon>Pseudonocardiaceae</taxon>
        <taxon>Pseudonocardia</taxon>
    </lineage>
</organism>
<dbReference type="STRING" id="2074.BG845_04832"/>
<protein>
    <submittedName>
        <fullName evidence="8">Penicillin-binding protein PbpB</fullName>
        <ecNumber evidence="8">2.4.1.129</ecNumber>
    </submittedName>
</protein>